<dbReference type="GO" id="GO:0003824">
    <property type="term" value="F:catalytic activity"/>
    <property type="evidence" value="ECO:0007669"/>
    <property type="project" value="InterPro"/>
</dbReference>
<proteinExistence type="predicted"/>
<protein>
    <submittedName>
        <fullName evidence="2">tRNA-specific adenosine deaminase</fullName>
    </submittedName>
</protein>
<dbReference type="PROSITE" id="PS51747">
    <property type="entry name" value="CYT_DCMP_DEAMINASES_2"/>
    <property type="match status" value="1"/>
</dbReference>
<sequence length="154" mass="16712">MRAVMERAVEECIAHVTTGGLPFVGVVVDQGGVVSEFGVNRVHETGDPSAHAEIVAMRDAMVSHGIQSLAGTALLATGEPCGLCYRFAIDHRVDAIHVAVDRDAVADFGFDYRGSYPALEITDELRAGLLRHLPVERGAEPFTRYLHNYTLHGR</sequence>
<feature type="domain" description="CMP/dCMP-type deaminase" evidence="1">
    <location>
        <begin position="1"/>
        <end position="123"/>
    </location>
</feature>
<dbReference type="InterPro" id="IPR002125">
    <property type="entry name" value="CMP_dCMP_dom"/>
</dbReference>
<accession>A0A8J2XHX9</accession>
<reference evidence="2" key="2">
    <citation type="submission" date="2020-09" db="EMBL/GenBank/DDBJ databases">
        <authorList>
            <person name="Sun Q."/>
            <person name="Zhou Y."/>
        </authorList>
    </citation>
    <scope>NUCLEOTIDE SEQUENCE</scope>
    <source>
        <strain evidence="2">CGMCC 1.12785</strain>
    </source>
</reference>
<evidence type="ECO:0000313" key="2">
    <source>
        <dbReference type="EMBL" id="GGA15999.1"/>
    </source>
</evidence>
<dbReference type="SUPFAM" id="SSF53927">
    <property type="entry name" value="Cytidine deaminase-like"/>
    <property type="match status" value="1"/>
</dbReference>
<dbReference type="InterPro" id="IPR016193">
    <property type="entry name" value="Cytidine_deaminase-like"/>
</dbReference>
<gene>
    <name evidence="2" type="primary">guaD</name>
    <name evidence="2" type="ORF">GCM10011333_18790</name>
</gene>
<evidence type="ECO:0000259" key="1">
    <source>
        <dbReference type="PROSITE" id="PS51747"/>
    </source>
</evidence>
<dbReference type="Proteomes" id="UP000616114">
    <property type="component" value="Unassembled WGS sequence"/>
</dbReference>
<comment type="caution">
    <text evidence="2">The sequence shown here is derived from an EMBL/GenBank/DDBJ whole genome shotgun (WGS) entry which is preliminary data.</text>
</comment>
<dbReference type="AlphaFoldDB" id="A0A8J2XHX9"/>
<reference evidence="2" key="1">
    <citation type="journal article" date="2014" name="Int. J. Syst. Evol. Microbiol.">
        <title>Complete genome sequence of Corynebacterium casei LMG S-19264T (=DSM 44701T), isolated from a smear-ripened cheese.</title>
        <authorList>
            <consortium name="US DOE Joint Genome Institute (JGI-PGF)"/>
            <person name="Walter F."/>
            <person name="Albersmeier A."/>
            <person name="Kalinowski J."/>
            <person name="Ruckert C."/>
        </authorList>
    </citation>
    <scope>NUCLEOTIDE SEQUENCE</scope>
    <source>
        <strain evidence="2">CGMCC 1.12785</strain>
    </source>
</reference>
<dbReference type="Pfam" id="PF00383">
    <property type="entry name" value="dCMP_cyt_deam_1"/>
    <property type="match status" value="1"/>
</dbReference>
<name>A0A8J2XHX9_9MICO</name>
<dbReference type="Gene3D" id="3.40.140.10">
    <property type="entry name" value="Cytidine Deaminase, domain 2"/>
    <property type="match status" value="1"/>
</dbReference>
<dbReference type="EMBL" id="BMFY01000007">
    <property type="protein sequence ID" value="GGA15999.1"/>
    <property type="molecule type" value="Genomic_DNA"/>
</dbReference>
<keyword evidence="3" id="KW-1185">Reference proteome</keyword>
<organism evidence="2 3">
    <name type="scientific">Sediminivirga luteola</name>
    <dbReference type="NCBI Taxonomy" id="1774748"/>
    <lineage>
        <taxon>Bacteria</taxon>
        <taxon>Bacillati</taxon>
        <taxon>Actinomycetota</taxon>
        <taxon>Actinomycetes</taxon>
        <taxon>Micrococcales</taxon>
        <taxon>Brevibacteriaceae</taxon>
        <taxon>Sediminivirga</taxon>
    </lineage>
</organism>
<evidence type="ECO:0000313" key="3">
    <source>
        <dbReference type="Proteomes" id="UP000616114"/>
    </source>
</evidence>